<evidence type="ECO:0000313" key="2">
    <source>
        <dbReference type="Proteomes" id="UP001631969"/>
    </source>
</evidence>
<proteinExistence type="predicted"/>
<name>A0ACC7P5Q1_9BACL</name>
<keyword evidence="2" id="KW-1185">Reference proteome</keyword>
<sequence>MQSGMIMKNDLELKFSTAPSPVTTEENEWLDLLQSSEQACLDYLYQLKWPNGFVCPYCGHGHAYTITTRRQPLFECACCRHQTSLTAGTIMERSRTPLTKWFTAIRCISNPAVGINAVSLQRLLHVTYKTAWSMLHAIREAMSHDEGMLRLSGHVLAHSATLASWDVAVGYFTPPSTASVLVGVSLTEESGISRVQMQVLDASDYQGAEPSMEVITDFCDYITVQGNPAASREIRRYGPRKHKKGWSIVKQAGTWINSTFFGIGAKYRQQYLNEFCCRMNLILAGLSPFREISLMCARPASFY</sequence>
<evidence type="ECO:0000313" key="1">
    <source>
        <dbReference type="EMBL" id="MFM9329637.1"/>
    </source>
</evidence>
<protein>
    <submittedName>
        <fullName evidence="1">Transposase</fullName>
    </submittedName>
</protein>
<dbReference type="Proteomes" id="UP001631969">
    <property type="component" value="Unassembled WGS sequence"/>
</dbReference>
<comment type="caution">
    <text evidence="1">The sequence shown here is derived from an EMBL/GenBank/DDBJ whole genome shotgun (WGS) entry which is preliminary data.</text>
</comment>
<dbReference type="EMBL" id="JBJURJ010000009">
    <property type="protein sequence ID" value="MFM9329637.1"/>
    <property type="molecule type" value="Genomic_DNA"/>
</dbReference>
<reference evidence="1" key="1">
    <citation type="submission" date="2024-12" db="EMBL/GenBank/DDBJ databases">
        <authorList>
            <person name="Wu N."/>
        </authorList>
    </citation>
    <scope>NUCLEOTIDE SEQUENCE</scope>
    <source>
        <strain evidence="1">P15</strain>
    </source>
</reference>
<organism evidence="1 2">
    <name type="scientific">Paenibacillus mesotrionivorans</name>
    <dbReference type="NCBI Taxonomy" id="3160968"/>
    <lineage>
        <taxon>Bacteria</taxon>
        <taxon>Bacillati</taxon>
        <taxon>Bacillota</taxon>
        <taxon>Bacilli</taxon>
        <taxon>Bacillales</taxon>
        <taxon>Paenibacillaceae</taxon>
        <taxon>Paenibacillus</taxon>
    </lineage>
</organism>
<gene>
    <name evidence="1" type="ORF">ACI1P1_15185</name>
</gene>
<accession>A0ACC7P5Q1</accession>